<dbReference type="InterPro" id="IPR038152">
    <property type="entry name" value="Carbam_trans_C_sf"/>
</dbReference>
<sequence length="572" mass="64769">MNILGINHFFHDTSVCLVSDGKLVAALEEERFSRQKHTTAFPVQAAKRCMQLGGLEPGQVDHIAVSVEPKHKWEAKLAYAARYPRHAKTFLRAETRRLWSRKRSLDRWMRETWPDASRRPQLHYVQHHVAHVGGSFLVSGFEEAALLGIDGSGEWATSLLGHGRGSHIELFQQSWFPMSLGSYYEAITDWTGFQPNYDEGKTMGLAPYGDPEPYYERVRELVRVNEDGSIALDLSYFNHQFHAYRRYSDKFVDTFGTPRRRDKNAPFEEHHKNVAASFQKVLEDCALEMCQILHARTKASKLVLAGGVALNSVMNGRIARESPFDDLYVMPGAGDNGTCIGAAYYVYNTVLGQPRNFVHDDPYVGTEYSDEEIRAVIERCGLPIERYDDIESVAAELLVKGRMLGWFQHRMEFGPRSLGARSILANPMLPDMKAVLNARVKHREPFRPFAPSCPSERMSEFFDSTVDTPFMLKVCNVHLEKRESLPAITHVDGSARLQTVHADLHPRYHKLLTEFGARTGVPVLLNTSFNIMGEPIIEHPIQAVRCFFSTGLDELILGNYVIRKPTAATSEK</sequence>
<dbReference type="Gene3D" id="3.90.870.20">
    <property type="entry name" value="Carbamoyltransferase, C-terminal domain"/>
    <property type="match status" value="1"/>
</dbReference>
<proteinExistence type="inferred from homology"/>
<organism evidence="4 5">
    <name type="scientific">Haliangium ochraceum (strain DSM 14365 / JCM 11303 / SMP-2)</name>
    <dbReference type="NCBI Taxonomy" id="502025"/>
    <lineage>
        <taxon>Bacteria</taxon>
        <taxon>Pseudomonadati</taxon>
        <taxon>Myxococcota</taxon>
        <taxon>Polyangia</taxon>
        <taxon>Haliangiales</taxon>
        <taxon>Kofleriaceae</taxon>
        <taxon>Haliangium</taxon>
    </lineage>
</organism>
<dbReference type="PANTHER" id="PTHR34847:SF1">
    <property type="entry name" value="NODULATION PROTEIN U"/>
    <property type="match status" value="1"/>
</dbReference>
<evidence type="ECO:0000259" key="3">
    <source>
        <dbReference type="Pfam" id="PF16861"/>
    </source>
</evidence>
<dbReference type="EMBL" id="CP001804">
    <property type="protein sequence ID" value="ACY17561.1"/>
    <property type="molecule type" value="Genomic_DNA"/>
</dbReference>
<keyword evidence="5" id="KW-1185">Reference proteome</keyword>
<dbReference type="Proteomes" id="UP000001880">
    <property type="component" value="Chromosome"/>
</dbReference>
<dbReference type="STRING" id="502025.Hoch_5073"/>
<dbReference type="RefSeq" id="WP_012830153.1">
    <property type="nucleotide sequence ID" value="NC_013440.1"/>
</dbReference>
<dbReference type="InterPro" id="IPR043129">
    <property type="entry name" value="ATPase_NBD"/>
</dbReference>
<gene>
    <name evidence="4" type="ordered locus">Hoch_5073</name>
</gene>
<dbReference type="eggNOG" id="COG2192">
    <property type="taxonomic scope" value="Bacteria"/>
</dbReference>
<reference evidence="4 5" key="1">
    <citation type="journal article" date="2010" name="Stand. Genomic Sci.">
        <title>Complete genome sequence of Haliangium ochraceum type strain (SMP-2).</title>
        <authorList>
            <consortium name="US DOE Joint Genome Institute (JGI-PGF)"/>
            <person name="Ivanova N."/>
            <person name="Daum C."/>
            <person name="Lang E."/>
            <person name="Abt B."/>
            <person name="Kopitz M."/>
            <person name="Saunders E."/>
            <person name="Lapidus A."/>
            <person name="Lucas S."/>
            <person name="Glavina Del Rio T."/>
            <person name="Nolan M."/>
            <person name="Tice H."/>
            <person name="Copeland A."/>
            <person name="Cheng J.F."/>
            <person name="Chen F."/>
            <person name="Bruce D."/>
            <person name="Goodwin L."/>
            <person name="Pitluck S."/>
            <person name="Mavromatis K."/>
            <person name="Pati A."/>
            <person name="Mikhailova N."/>
            <person name="Chen A."/>
            <person name="Palaniappan K."/>
            <person name="Land M."/>
            <person name="Hauser L."/>
            <person name="Chang Y.J."/>
            <person name="Jeffries C.D."/>
            <person name="Detter J.C."/>
            <person name="Brettin T."/>
            <person name="Rohde M."/>
            <person name="Goker M."/>
            <person name="Bristow J."/>
            <person name="Markowitz V."/>
            <person name="Eisen J.A."/>
            <person name="Hugenholtz P."/>
            <person name="Kyrpides N.C."/>
            <person name="Klenk H.P."/>
        </authorList>
    </citation>
    <scope>NUCLEOTIDE SEQUENCE [LARGE SCALE GENOMIC DNA]</scope>
    <source>
        <strain evidence="5">DSM 14365 / CIP 107738 / JCM 11303 / AJ 13395 / SMP-2</strain>
    </source>
</reference>
<feature type="domain" description="Carbamoyltransferase" evidence="2">
    <location>
        <begin position="3"/>
        <end position="343"/>
    </location>
</feature>
<evidence type="ECO:0000313" key="4">
    <source>
        <dbReference type="EMBL" id="ACY17561.1"/>
    </source>
</evidence>
<dbReference type="InterPro" id="IPR051338">
    <property type="entry name" value="NodU/CmcH_Carbamoyltrnsfr"/>
</dbReference>
<dbReference type="InterPro" id="IPR003696">
    <property type="entry name" value="Carbtransf_dom"/>
</dbReference>
<comment type="similarity">
    <text evidence="1">Belongs to the NodU/CmcH family.</text>
</comment>
<dbReference type="InterPro" id="IPR031730">
    <property type="entry name" value="Carbam_trans_C"/>
</dbReference>
<accession>D0LVK0</accession>
<dbReference type="SUPFAM" id="SSF53067">
    <property type="entry name" value="Actin-like ATPase domain"/>
    <property type="match status" value="1"/>
</dbReference>
<dbReference type="AlphaFoldDB" id="D0LVK0"/>
<dbReference type="KEGG" id="hoh:Hoch_5073"/>
<dbReference type="Pfam" id="PF02543">
    <property type="entry name" value="Carbam_trans_N"/>
    <property type="match status" value="1"/>
</dbReference>
<evidence type="ECO:0000256" key="1">
    <source>
        <dbReference type="ARBA" id="ARBA00006129"/>
    </source>
</evidence>
<name>D0LVK0_HALO1</name>
<dbReference type="CDD" id="cd24098">
    <property type="entry name" value="ASKHA_NBD_TobZ_N"/>
    <property type="match status" value="1"/>
</dbReference>
<feature type="domain" description="Carbamoyltransferase C-terminal" evidence="3">
    <location>
        <begin position="395"/>
        <end position="564"/>
    </location>
</feature>
<dbReference type="Pfam" id="PF16861">
    <property type="entry name" value="Carbam_trans_C"/>
    <property type="match status" value="1"/>
</dbReference>
<evidence type="ECO:0000259" key="2">
    <source>
        <dbReference type="Pfam" id="PF02543"/>
    </source>
</evidence>
<dbReference type="OrthoDB" id="9780777at2"/>
<dbReference type="Gene3D" id="3.30.420.40">
    <property type="match status" value="2"/>
</dbReference>
<keyword evidence="4" id="KW-0808">Transferase</keyword>
<protein>
    <submittedName>
        <fullName evidence="4">Carbamoyltransferase</fullName>
    </submittedName>
</protein>
<dbReference type="HOGENOM" id="CLU_014411_2_1_7"/>
<evidence type="ECO:0000313" key="5">
    <source>
        <dbReference type="Proteomes" id="UP000001880"/>
    </source>
</evidence>
<dbReference type="GO" id="GO:0016740">
    <property type="term" value="F:transferase activity"/>
    <property type="evidence" value="ECO:0007669"/>
    <property type="project" value="UniProtKB-KW"/>
</dbReference>
<dbReference type="PANTHER" id="PTHR34847">
    <property type="entry name" value="NODULATION PROTEIN U"/>
    <property type="match status" value="1"/>
</dbReference>